<evidence type="ECO:0000313" key="2">
    <source>
        <dbReference type="EMBL" id="ALJ32008.1"/>
    </source>
</evidence>
<evidence type="ECO:0000313" key="7">
    <source>
        <dbReference type="Proteomes" id="UP000050269"/>
    </source>
</evidence>
<reference evidence="8" key="2">
    <citation type="submission" date="2015-10" db="EMBL/GenBank/DDBJ databases">
        <title>Bioinformatic analysis of the first complete genome sequence of Lactobacillus kunkeei strain MP2, an Apis mellifera gut isolate.</title>
        <authorList>
            <person name="Asenjo F."/>
            <person name="Olmos A."/>
            <person name="Henriquez-Piskulich P."/>
            <person name="Aldea P."/>
            <person name="Ugalde J.A."/>
            <person name="Trombert A.N."/>
        </authorList>
    </citation>
    <scope>NUCLEOTIDE SEQUENCE [LARGE SCALE GENOMIC DNA]</scope>
    <source>
        <strain evidence="8">MP2</strain>
    </source>
</reference>
<dbReference type="Gene3D" id="3.50.4.20">
    <property type="match status" value="1"/>
</dbReference>
<organism evidence="5 7">
    <name type="scientific">Apilactobacillus kunkeei</name>
    <dbReference type="NCBI Taxonomy" id="148814"/>
    <lineage>
        <taxon>Bacteria</taxon>
        <taxon>Bacillati</taxon>
        <taxon>Bacillota</taxon>
        <taxon>Bacilli</taxon>
        <taxon>Lactobacillales</taxon>
        <taxon>Lactobacillaceae</taxon>
        <taxon>Apilactobacillus</taxon>
    </lineage>
</organism>
<sequence>MDRKSIEELVEEKNSNYKPLANIKLEDEKTILINGHKYEIISNRNNCFNIDDFTASYNPIFSRYSFIVGDYGYGVLRLKGFSDDGSNTPLQNQFMAIQDYLYEYANMGADYFVLHNLEVKTKPNGSFNKRRGRRSSNKNNRHAFIKEKVTNEKPRVDKREHVTVTQSKGHGKRHFTIKQRTD</sequence>
<feature type="compositionally biased region" description="Basic residues" evidence="1">
    <location>
        <begin position="128"/>
        <end position="143"/>
    </location>
</feature>
<dbReference type="EMBL" id="CP012920">
    <property type="protein sequence ID" value="ALJ32008.1"/>
    <property type="molecule type" value="Genomic_DNA"/>
</dbReference>
<dbReference type="Pfam" id="PF06265">
    <property type="entry name" value="YutD-like"/>
    <property type="match status" value="1"/>
</dbReference>
<dbReference type="EMBL" id="JXCZ01000015">
    <property type="protein sequence ID" value="KOY79401.1"/>
    <property type="molecule type" value="Genomic_DNA"/>
</dbReference>
<dbReference type="Proteomes" id="UP000037749">
    <property type="component" value="Unassembled WGS sequence"/>
</dbReference>
<dbReference type="Proteomes" id="UP000186588">
    <property type="component" value="Unassembled WGS sequence"/>
</dbReference>
<dbReference type="STRING" id="148814.APS55_07255"/>
<evidence type="ECO:0000313" key="3">
    <source>
        <dbReference type="EMBL" id="GAT90205.1"/>
    </source>
</evidence>
<proteinExistence type="predicted"/>
<dbReference type="EMBL" id="BDDX01000003">
    <property type="protein sequence ID" value="GAT90205.1"/>
    <property type="molecule type" value="Genomic_DNA"/>
</dbReference>
<feature type="region of interest" description="Disordered" evidence="1">
    <location>
        <begin position="162"/>
        <end position="182"/>
    </location>
</feature>
<protein>
    <submittedName>
        <fullName evidence="3">Transcriptional regulator</fullName>
    </submittedName>
</protein>
<evidence type="ECO:0000256" key="1">
    <source>
        <dbReference type="SAM" id="MobiDB-lite"/>
    </source>
</evidence>
<dbReference type="AlphaFoldDB" id="A0A087ENR2"/>
<dbReference type="OrthoDB" id="1650379at2"/>
<dbReference type="InterPro" id="IPR038141">
    <property type="entry name" value="YutD-like_sf"/>
</dbReference>
<evidence type="ECO:0000313" key="5">
    <source>
        <dbReference type="EMBL" id="KPN82653.1"/>
    </source>
</evidence>
<dbReference type="Proteomes" id="UP000067203">
    <property type="component" value="Chromosome"/>
</dbReference>
<dbReference type="RefSeq" id="WP_034532203.1">
    <property type="nucleotide sequence ID" value="NZ_BDDX01000003.1"/>
</dbReference>
<name>A0A087ENR2_9LACO</name>
<dbReference type="EMBL" id="JXDF01000015">
    <property type="protein sequence ID" value="KPN82653.1"/>
    <property type="molecule type" value="Genomic_DNA"/>
</dbReference>
<dbReference type="eggNOG" id="COG4470">
    <property type="taxonomic scope" value="Bacteria"/>
</dbReference>
<dbReference type="InterPro" id="IPR009370">
    <property type="entry name" value="YutD-like"/>
</dbReference>
<feature type="region of interest" description="Disordered" evidence="1">
    <location>
        <begin position="123"/>
        <end position="147"/>
    </location>
</feature>
<dbReference type="Proteomes" id="UP000050269">
    <property type="component" value="Unassembled WGS sequence"/>
</dbReference>
<reference evidence="6 7" key="1">
    <citation type="journal article" date="2015" name="Genome Biol. Evol.">
        <title>Functionally Structured Genomes in Lactobacillus kunkeei Colonizing the Honey Crop and Food Products of Honeybees and Stingless Bees.</title>
        <authorList>
            <person name="Tamarit D."/>
            <person name="Ellegaard K.M."/>
            <person name="Wikander J."/>
            <person name="Olofsson T."/>
            <person name="Vasquez A."/>
            <person name="Andersson S.G."/>
        </authorList>
    </citation>
    <scope>NUCLEOTIDE SEQUENCE [LARGE SCALE GENOMIC DNA]</scope>
    <source>
        <strain evidence="4 6">LAla</strain>
        <strain evidence="5 7">LMbo</strain>
    </source>
</reference>
<evidence type="ECO:0000313" key="9">
    <source>
        <dbReference type="Proteomes" id="UP000186588"/>
    </source>
</evidence>
<evidence type="ECO:0000313" key="4">
    <source>
        <dbReference type="EMBL" id="KOY79401.1"/>
    </source>
</evidence>
<dbReference type="PATRIC" id="fig|148814.11.peg.531"/>
<reference evidence="2 8" key="3">
    <citation type="journal article" date="2016" name="PeerJ">
        <title>Genome sequencing and analysis of the first complete genome of Lactobacillus kunkeei strain MP2, an Apis mellifera gut isolate.</title>
        <authorList>
            <person name="Asenjo F."/>
            <person name="Olmos A."/>
            <person name="Henriquez-Piskulich P."/>
            <person name="Polanco V."/>
            <person name="Aldea P."/>
            <person name="Ugalde J.A."/>
            <person name="Trombert A.N."/>
        </authorList>
    </citation>
    <scope>NUCLEOTIDE SEQUENCE [LARGE SCALE GENOMIC DNA]</scope>
    <source>
        <strain evidence="2 8">MP2</strain>
    </source>
</reference>
<reference evidence="3 9" key="4">
    <citation type="journal article" date="2016" name="Syst. Appl. Microbiol.">
        <title>Genomic characterization of a fructophilic bee symbiont Lactobacillus kunkeei reveals its niche-specific adaptation.</title>
        <authorList>
            <person name="Maeno S."/>
            <person name="Tanizawa Y."/>
            <person name="Kanesaki Y."/>
            <person name="Kubota E."/>
            <person name="Kumar H."/>
            <person name="Dicks L."/>
            <person name="Salminen S."/>
            <person name="Nakagawa J."/>
            <person name="Arita M."/>
            <person name="Endo A."/>
        </authorList>
    </citation>
    <scope>NUCLEOTIDE SEQUENCE [LARGE SCALE GENOMIC DNA]</scope>
    <source>
        <strain evidence="3 9">FF30-6</strain>
    </source>
</reference>
<evidence type="ECO:0000313" key="8">
    <source>
        <dbReference type="Proteomes" id="UP000067203"/>
    </source>
</evidence>
<feature type="compositionally biased region" description="Basic residues" evidence="1">
    <location>
        <begin position="169"/>
        <end position="182"/>
    </location>
</feature>
<accession>A0A087ENR2</accession>
<dbReference type="KEGG" id="lku:APS55_07255"/>
<gene>
    <name evidence="2" type="ORF">APS55_07255</name>
    <name evidence="3" type="ORF">FF306_00300</name>
    <name evidence="4" type="ORF">RZ72_05430</name>
    <name evidence="5" type="ORF">RZ78_10440</name>
</gene>
<evidence type="ECO:0000313" key="6">
    <source>
        <dbReference type="Proteomes" id="UP000037749"/>
    </source>
</evidence>